<reference evidence="1 2" key="1">
    <citation type="submission" date="2006-11" db="EMBL/GenBank/DDBJ databases">
        <authorList>
            <person name="Giovannoni S."/>
            <person name="Vergin K."/>
            <person name="Ferriera S."/>
            <person name="Johnson J."/>
            <person name="Kravitz S."/>
            <person name="Beeson K."/>
            <person name="Sutton G."/>
            <person name="Rogers Y.-H."/>
            <person name="Friedman R."/>
            <person name="Frazier M."/>
            <person name="Venter J.C."/>
        </authorList>
    </citation>
    <scope>NUCLEOTIDE SEQUENCE [LARGE SCALE GENOMIC DNA]</scope>
    <source>
        <strain evidence="1 2">HTCC2181</strain>
    </source>
</reference>
<sequence length="33" mass="3435">MGDGHLVIIAGNDINSTAYPIIAGLNIFEPNPP</sequence>
<evidence type="ECO:0000313" key="1">
    <source>
        <dbReference type="EMBL" id="EAV46847.1"/>
    </source>
</evidence>
<gene>
    <name evidence="1" type="ORF">MB2181_02200</name>
</gene>
<protein>
    <submittedName>
        <fullName evidence="1">Electron transport complex protein RnfC</fullName>
    </submittedName>
</protein>
<organism evidence="1 2">
    <name type="scientific">Methylophilales bacterium HTCC2181</name>
    <dbReference type="NCBI Taxonomy" id="383631"/>
    <lineage>
        <taxon>Bacteria</taxon>
        <taxon>Pseudomonadati</taxon>
        <taxon>Pseudomonadota</taxon>
        <taxon>Betaproteobacteria</taxon>
        <taxon>Nitrosomonadales</taxon>
        <taxon>OM43 clade</taxon>
    </lineage>
</organism>
<dbReference type="Proteomes" id="UP000054262">
    <property type="component" value="Unassembled WGS sequence"/>
</dbReference>
<name>A0P5N7_9PROT</name>
<accession>A0P5N7</accession>
<comment type="caution">
    <text evidence="1">The sequence shown here is derived from an EMBL/GenBank/DDBJ whole genome shotgun (WGS) entry which is preliminary data.</text>
</comment>
<dbReference type="EMBL" id="AAUX01000001">
    <property type="protein sequence ID" value="EAV46847.1"/>
    <property type="molecule type" value="Genomic_DNA"/>
</dbReference>
<keyword evidence="2" id="KW-1185">Reference proteome</keyword>
<evidence type="ECO:0000313" key="2">
    <source>
        <dbReference type="Proteomes" id="UP000054262"/>
    </source>
</evidence>
<proteinExistence type="predicted"/>
<dbReference type="AlphaFoldDB" id="A0P5N7"/>